<evidence type="ECO:0000313" key="3">
    <source>
        <dbReference type="Proteomes" id="UP000032309"/>
    </source>
</evidence>
<evidence type="ECO:0000256" key="1">
    <source>
        <dbReference type="SAM" id="MobiDB-lite"/>
    </source>
</evidence>
<dbReference type="RefSeq" id="WP_052562969.1">
    <property type="nucleotide sequence ID" value="NZ_BAFN01000001.1"/>
</dbReference>
<dbReference type="Proteomes" id="UP000032309">
    <property type="component" value="Unassembled WGS sequence"/>
</dbReference>
<evidence type="ECO:0000313" key="2">
    <source>
        <dbReference type="EMBL" id="GAN32886.1"/>
    </source>
</evidence>
<gene>
    <name evidence="2" type="ORF">BROSI_A1401</name>
</gene>
<reference evidence="3" key="1">
    <citation type="journal article" date="2015" name="Genome Announc.">
        <title>Draft Genome Sequence of an Anaerobic Ammonium-Oxidizing Bacterium, "Candidatus Brocadia sinica".</title>
        <authorList>
            <person name="Oshiki M."/>
            <person name="Shinyako-Hata K."/>
            <person name="Satoh H."/>
            <person name="Okabe S."/>
        </authorList>
    </citation>
    <scope>NUCLEOTIDE SEQUENCE [LARGE SCALE GENOMIC DNA]</scope>
    <source>
        <strain evidence="3">JPN1</strain>
    </source>
</reference>
<protein>
    <submittedName>
        <fullName evidence="2">Uncharacterized protein</fullName>
    </submittedName>
</protein>
<feature type="region of interest" description="Disordered" evidence="1">
    <location>
        <begin position="1"/>
        <end position="21"/>
    </location>
</feature>
<name>A0ABQ0JW11_9BACT</name>
<organism evidence="2 3">
    <name type="scientific">Candidatus Brocadia sinica JPN1</name>
    <dbReference type="NCBI Taxonomy" id="1197129"/>
    <lineage>
        <taxon>Bacteria</taxon>
        <taxon>Pseudomonadati</taxon>
        <taxon>Planctomycetota</taxon>
        <taxon>Candidatus Brocadiia</taxon>
        <taxon>Candidatus Brocadiales</taxon>
        <taxon>Candidatus Brocadiaceae</taxon>
        <taxon>Candidatus Brocadia</taxon>
    </lineage>
</organism>
<dbReference type="EMBL" id="BAFN01000001">
    <property type="protein sequence ID" value="GAN32886.1"/>
    <property type="molecule type" value="Genomic_DNA"/>
</dbReference>
<accession>A0ABQ0JW11</accession>
<keyword evidence="3" id="KW-1185">Reference proteome</keyword>
<comment type="caution">
    <text evidence="2">The sequence shown here is derived from an EMBL/GenBank/DDBJ whole genome shotgun (WGS) entry which is preliminary data.</text>
</comment>
<sequence length="68" mass="7845">MVSVSKDEDEKPPAIIPDEKGQKDYTIQAAYFDKRIEQYGDAACKAINRLIRFFKFHLKNAFFDGTTI</sequence>
<proteinExistence type="predicted"/>